<dbReference type="SUPFAM" id="SSF52091">
    <property type="entry name" value="SpoIIaa-like"/>
    <property type="match status" value="1"/>
</dbReference>
<dbReference type="Gene3D" id="3.30.750.24">
    <property type="entry name" value="STAS domain"/>
    <property type="match status" value="1"/>
</dbReference>
<evidence type="ECO:0000259" key="1">
    <source>
        <dbReference type="PROSITE" id="PS50801"/>
    </source>
</evidence>
<dbReference type="InterPro" id="IPR002645">
    <property type="entry name" value="STAS_dom"/>
</dbReference>
<comment type="caution">
    <text evidence="2">The sequence shown here is derived from an EMBL/GenBank/DDBJ whole genome shotgun (WGS) entry which is preliminary data.</text>
</comment>
<dbReference type="OrthoDB" id="5900662at2"/>
<dbReference type="InterPro" id="IPR058548">
    <property type="entry name" value="MlaB-like_STAS"/>
</dbReference>
<dbReference type="Pfam" id="PF13466">
    <property type="entry name" value="STAS_2"/>
    <property type="match status" value="1"/>
</dbReference>
<feature type="domain" description="STAS" evidence="1">
    <location>
        <begin position="1"/>
        <end position="98"/>
    </location>
</feature>
<evidence type="ECO:0000313" key="2">
    <source>
        <dbReference type="EMBL" id="RUO19459.1"/>
    </source>
</evidence>
<proteinExistence type="predicted"/>
<dbReference type="CDD" id="cd07043">
    <property type="entry name" value="STAS_anti-anti-sigma_factors"/>
    <property type="match status" value="1"/>
</dbReference>
<protein>
    <recommendedName>
        <fullName evidence="1">STAS domain-containing protein</fullName>
    </recommendedName>
</protein>
<keyword evidence="3" id="KW-1185">Reference proteome</keyword>
<dbReference type="InterPro" id="IPR036513">
    <property type="entry name" value="STAS_dom_sf"/>
</dbReference>
<dbReference type="RefSeq" id="WP_126792915.1">
    <property type="nucleotide sequence ID" value="NZ_PIPI01000005.1"/>
</dbReference>
<dbReference type="InterPro" id="IPR052746">
    <property type="entry name" value="MlaB_ABC_Transporter"/>
</dbReference>
<organism evidence="2 3">
    <name type="scientific">Aliidiomarina haloalkalitolerans</name>
    <dbReference type="NCBI Taxonomy" id="859059"/>
    <lineage>
        <taxon>Bacteria</taxon>
        <taxon>Pseudomonadati</taxon>
        <taxon>Pseudomonadota</taxon>
        <taxon>Gammaproteobacteria</taxon>
        <taxon>Alteromonadales</taxon>
        <taxon>Idiomarinaceae</taxon>
        <taxon>Aliidiomarina</taxon>
    </lineage>
</organism>
<accession>A0A432VSR4</accession>
<reference evidence="2 3" key="1">
    <citation type="journal article" date="2011" name="Front. Microbiol.">
        <title>Genomic signatures of strain selection and enhancement in Bacillus atrophaeus var. globigii, a historical biowarfare simulant.</title>
        <authorList>
            <person name="Gibbons H.S."/>
            <person name="Broomall S.M."/>
            <person name="McNew L.A."/>
            <person name="Daligault H."/>
            <person name="Chapman C."/>
            <person name="Bruce D."/>
            <person name="Karavis M."/>
            <person name="Krepps M."/>
            <person name="McGregor P.A."/>
            <person name="Hong C."/>
            <person name="Park K.H."/>
            <person name="Akmal A."/>
            <person name="Feldman A."/>
            <person name="Lin J.S."/>
            <person name="Chang W.E."/>
            <person name="Higgs B.W."/>
            <person name="Demirev P."/>
            <person name="Lindquist J."/>
            <person name="Liem A."/>
            <person name="Fochler E."/>
            <person name="Read T.D."/>
            <person name="Tapia R."/>
            <person name="Johnson S."/>
            <person name="Bishop-Lilly K.A."/>
            <person name="Detter C."/>
            <person name="Han C."/>
            <person name="Sozhamannan S."/>
            <person name="Rosenzweig C.N."/>
            <person name="Skowronski E.W."/>
        </authorList>
    </citation>
    <scope>NUCLEOTIDE SEQUENCE [LARGE SCALE GENOMIC DNA]</scope>
    <source>
        <strain evidence="2 3">AK5</strain>
    </source>
</reference>
<name>A0A432VSR4_9GAMM</name>
<dbReference type="Proteomes" id="UP000288212">
    <property type="component" value="Unassembled WGS sequence"/>
</dbReference>
<sequence length="98" mass="10790">MNSLQFDVQGDAVVVRGELDRDHVGQAWKEREQWLGSTGTLNIDLCAVEKVDSAGLALLIQVKAELQKQNRDLALRNVNTQLRQFAEVSGVTALLSLS</sequence>
<dbReference type="PROSITE" id="PS50801">
    <property type="entry name" value="STAS"/>
    <property type="match status" value="1"/>
</dbReference>
<evidence type="ECO:0000313" key="3">
    <source>
        <dbReference type="Proteomes" id="UP000288212"/>
    </source>
</evidence>
<dbReference type="AlphaFoldDB" id="A0A432VSR4"/>
<dbReference type="PANTHER" id="PTHR35849">
    <property type="entry name" value="BLR2341 PROTEIN"/>
    <property type="match status" value="1"/>
</dbReference>
<gene>
    <name evidence="2" type="ORF">CWE06_07955</name>
</gene>
<dbReference type="EMBL" id="PIPI01000005">
    <property type="protein sequence ID" value="RUO19459.1"/>
    <property type="molecule type" value="Genomic_DNA"/>
</dbReference>
<dbReference type="PANTHER" id="PTHR35849:SF1">
    <property type="entry name" value="INTERMEMBRANE PHOSPHOLIPID TRANSPORT SYSTEM BINDING PROTEIN MLAB"/>
    <property type="match status" value="1"/>
</dbReference>